<protein>
    <submittedName>
        <fullName evidence="1">Uncharacterized protein</fullName>
    </submittedName>
</protein>
<name>A0A0C3F7Y0_PILCF</name>
<dbReference type="AlphaFoldDB" id="A0A0C3F7Y0"/>
<accession>A0A0C3F7Y0</accession>
<keyword evidence="2" id="KW-1185">Reference proteome</keyword>
<feature type="non-terminal residue" evidence="1">
    <location>
        <position position="1"/>
    </location>
</feature>
<proteinExistence type="predicted"/>
<dbReference type="Proteomes" id="UP000054166">
    <property type="component" value="Unassembled WGS sequence"/>
</dbReference>
<gene>
    <name evidence="1" type="ORF">PILCRDRAFT_78191</name>
</gene>
<dbReference type="EMBL" id="KN833039">
    <property type="protein sequence ID" value="KIM76039.1"/>
    <property type="molecule type" value="Genomic_DNA"/>
</dbReference>
<sequence length="96" mass="10684">LSEHSITDTAILIQSNNQGIVSSYGGGCGHNLHVNLAVRQTEIIRTSSNVLYVLKYVQSKLNKVDPIPCGELRPLAKQITDYMQLPEELAQYLHHV</sequence>
<reference evidence="1 2" key="1">
    <citation type="submission" date="2014-04" db="EMBL/GenBank/DDBJ databases">
        <authorList>
            <consortium name="DOE Joint Genome Institute"/>
            <person name="Kuo A."/>
            <person name="Tarkka M."/>
            <person name="Buscot F."/>
            <person name="Kohler A."/>
            <person name="Nagy L.G."/>
            <person name="Floudas D."/>
            <person name="Copeland A."/>
            <person name="Barry K.W."/>
            <person name="Cichocki N."/>
            <person name="Veneault-Fourrey C."/>
            <person name="LaButti K."/>
            <person name="Lindquist E.A."/>
            <person name="Lipzen A."/>
            <person name="Lundell T."/>
            <person name="Morin E."/>
            <person name="Murat C."/>
            <person name="Sun H."/>
            <person name="Tunlid A."/>
            <person name="Henrissat B."/>
            <person name="Grigoriev I.V."/>
            <person name="Hibbett D.S."/>
            <person name="Martin F."/>
            <person name="Nordberg H.P."/>
            <person name="Cantor M.N."/>
            <person name="Hua S.X."/>
        </authorList>
    </citation>
    <scope>NUCLEOTIDE SEQUENCE [LARGE SCALE GENOMIC DNA]</scope>
    <source>
        <strain evidence="1 2">F 1598</strain>
    </source>
</reference>
<dbReference type="InParanoid" id="A0A0C3F7Y0"/>
<evidence type="ECO:0000313" key="1">
    <source>
        <dbReference type="EMBL" id="KIM76039.1"/>
    </source>
</evidence>
<evidence type="ECO:0000313" key="2">
    <source>
        <dbReference type="Proteomes" id="UP000054166"/>
    </source>
</evidence>
<dbReference type="HOGENOM" id="CLU_2365319_0_0_1"/>
<organism evidence="1 2">
    <name type="scientific">Piloderma croceum (strain F 1598)</name>
    <dbReference type="NCBI Taxonomy" id="765440"/>
    <lineage>
        <taxon>Eukaryota</taxon>
        <taxon>Fungi</taxon>
        <taxon>Dikarya</taxon>
        <taxon>Basidiomycota</taxon>
        <taxon>Agaricomycotina</taxon>
        <taxon>Agaricomycetes</taxon>
        <taxon>Agaricomycetidae</taxon>
        <taxon>Atheliales</taxon>
        <taxon>Atheliaceae</taxon>
        <taxon>Piloderma</taxon>
    </lineage>
</organism>
<reference evidence="2" key="2">
    <citation type="submission" date="2015-01" db="EMBL/GenBank/DDBJ databases">
        <title>Evolutionary Origins and Diversification of the Mycorrhizal Mutualists.</title>
        <authorList>
            <consortium name="DOE Joint Genome Institute"/>
            <consortium name="Mycorrhizal Genomics Consortium"/>
            <person name="Kohler A."/>
            <person name="Kuo A."/>
            <person name="Nagy L.G."/>
            <person name="Floudas D."/>
            <person name="Copeland A."/>
            <person name="Barry K.W."/>
            <person name="Cichocki N."/>
            <person name="Veneault-Fourrey C."/>
            <person name="LaButti K."/>
            <person name="Lindquist E.A."/>
            <person name="Lipzen A."/>
            <person name="Lundell T."/>
            <person name="Morin E."/>
            <person name="Murat C."/>
            <person name="Riley R."/>
            <person name="Ohm R."/>
            <person name="Sun H."/>
            <person name="Tunlid A."/>
            <person name="Henrissat B."/>
            <person name="Grigoriev I.V."/>
            <person name="Hibbett D.S."/>
            <person name="Martin F."/>
        </authorList>
    </citation>
    <scope>NUCLEOTIDE SEQUENCE [LARGE SCALE GENOMIC DNA]</scope>
    <source>
        <strain evidence="2">F 1598</strain>
    </source>
</reference>